<protein>
    <submittedName>
        <fullName evidence="1">Uncharacterized protein</fullName>
    </submittedName>
</protein>
<dbReference type="EMBL" id="LBWB01000050">
    <property type="protein sequence ID" value="KKQ97250.1"/>
    <property type="molecule type" value="Genomic_DNA"/>
</dbReference>
<dbReference type="STRING" id="1618574.UT24_C0050G0005"/>
<gene>
    <name evidence="1" type="ORF">UT24_C0050G0005</name>
</gene>
<organism evidence="1 2">
    <name type="scientific">Candidatus Woesebacteria bacterium GW2011_GWB1_39_12</name>
    <dbReference type="NCBI Taxonomy" id="1618574"/>
    <lineage>
        <taxon>Bacteria</taxon>
        <taxon>Candidatus Woeseibacteriota</taxon>
    </lineage>
</organism>
<dbReference type="Proteomes" id="UP000033881">
    <property type="component" value="Unassembled WGS sequence"/>
</dbReference>
<evidence type="ECO:0000313" key="2">
    <source>
        <dbReference type="Proteomes" id="UP000033881"/>
    </source>
</evidence>
<proteinExistence type="predicted"/>
<comment type="caution">
    <text evidence="1">The sequence shown here is derived from an EMBL/GenBank/DDBJ whole genome shotgun (WGS) entry which is preliminary data.</text>
</comment>
<evidence type="ECO:0000313" key="1">
    <source>
        <dbReference type="EMBL" id="KKQ97250.1"/>
    </source>
</evidence>
<dbReference type="AlphaFoldDB" id="A0A0G0MA79"/>
<name>A0A0G0MA79_9BACT</name>
<sequence>MKKKEKESRAPYQEQKKELRTSYIEQGWLNKEEFNLVKKSFNLLKQKTNMEDLSTIFDISKKEIPE</sequence>
<accession>A0A0G0MA79</accession>
<reference evidence="1 2" key="1">
    <citation type="journal article" date="2015" name="Nature">
        <title>rRNA introns, odd ribosomes, and small enigmatic genomes across a large radiation of phyla.</title>
        <authorList>
            <person name="Brown C.T."/>
            <person name="Hug L.A."/>
            <person name="Thomas B.C."/>
            <person name="Sharon I."/>
            <person name="Castelle C.J."/>
            <person name="Singh A."/>
            <person name="Wilkins M.J."/>
            <person name="Williams K.H."/>
            <person name="Banfield J.F."/>
        </authorList>
    </citation>
    <scope>NUCLEOTIDE SEQUENCE [LARGE SCALE GENOMIC DNA]</scope>
</reference>